<dbReference type="Proteomes" id="UP000708208">
    <property type="component" value="Unassembled WGS sequence"/>
</dbReference>
<reference evidence="1" key="1">
    <citation type="submission" date="2021-06" db="EMBL/GenBank/DDBJ databases">
        <authorList>
            <person name="Hodson N. C."/>
            <person name="Mongue J. A."/>
            <person name="Jaron S. K."/>
        </authorList>
    </citation>
    <scope>NUCLEOTIDE SEQUENCE</scope>
</reference>
<protein>
    <submittedName>
        <fullName evidence="1">Uncharacterized protein</fullName>
    </submittedName>
</protein>
<name>A0A8J2JS02_9HEXA</name>
<proteinExistence type="predicted"/>
<accession>A0A8J2JS02</accession>
<evidence type="ECO:0000313" key="1">
    <source>
        <dbReference type="EMBL" id="CAG7723156.1"/>
    </source>
</evidence>
<gene>
    <name evidence="1" type="ORF">AFUS01_LOCUS12258</name>
</gene>
<comment type="caution">
    <text evidence="1">The sequence shown here is derived from an EMBL/GenBank/DDBJ whole genome shotgun (WGS) entry which is preliminary data.</text>
</comment>
<sequence>MTTLDDLHIARTGAKKASKALEDSRSEFDLTDAEVGNTGGGRVLRKQAHRSNYKIYKNTTVFDEEIQIDDTSDTNTRDHDEPALIPNVFQDFASTDTPAHKPEHMLRVSSNNLEQGDQQFTSEIFARLDKLTLDIQQFRSELQNFEVVTIEKLVKVSKELDHVSRTLGRHLISSLHDDELNLPVGISFPL</sequence>
<evidence type="ECO:0000313" key="2">
    <source>
        <dbReference type="Proteomes" id="UP000708208"/>
    </source>
</evidence>
<organism evidence="1 2">
    <name type="scientific">Allacma fusca</name>
    <dbReference type="NCBI Taxonomy" id="39272"/>
    <lineage>
        <taxon>Eukaryota</taxon>
        <taxon>Metazoa</taxon>
        <taxon>Ecdysozoa</taxon>
        <taxon>Arthropoda</taxon>
        <taxon>Hexapoda</taxon>
        <taxon>Collembola</taxon>
        <taxon>Symphypleona</taxon>
        <taxon>Sminthuridae</taxon>
        <taxon>Allacma</taxon>
    </lineage>
</organism>
<dbReference type="EMBL" id="CAJVCH010096035">
    <property type="protein sequence ID" value="CAG7723156.1"/>
    <property type="molecule type" value="Genomic_DNA"/>
</dbReference>
<dbReference type="AlphaFoldDB" id="A0A8J2JS02"/>
<keyword evidence="2" id="KW-1185">Reference proteome</keyword>